<evidence type="ECO:0000256" key="1">
    <source>
        <dbReference type="SAM" id="Phobius"/>
    </source>
</evidence>
<comment type="caution">
    <text evidence="2">The sequence shown here is derived from an EMBL/GenBank/DDBJ whole genome shotgun (WGS) entry which is preliminary data.</text>
</comment>
<gene>
    <name evidence="2" type="ORF">J2S11_001632</name>
</gene>
<name>A0ABT9VXK6_9BACI</name>
<dbReference type="RefSeq" id="WP_307393172.1">
    <property type="nucleotide sequence ID" value="NZ_BAAADK010000011.1"/>
</dbReference>
<keyword evidence="1" id="KW-0472">Membrane</keyword>
<feature type="transmembrane region" description="Helical" evidence="1">
    <location>
        <begin position="21"/>
        <end position="40"/>
    </location>
</feature>
<accession>A0ABT9VXK6</accession>
<dbReference type="EMBL" id="JAUSTY010000005">
    <property type="protein sequence ID" value="MDQ0165731.1"/>
    <property type="molecule type" value="Genomic_DNA"/>
</dbReference>
<organism evidence="2 3">
    <name type="scientific">Caldalkalibacillus horti</name>
    <dbReference type="NCBI Taxonomy" id="77523"/>
    <lineage>
        <taxon>Bacteria</taxon>
        <taxon>Bacillati</taxon>
        <taxon>Bacillota</taxon>
        <taxon>Bacilli</taxon>
        <taxon>Bacillales</taxon>
        <taxon>Bacillaceae</taxon>
        <taxon>Caldalkalibacillus</taxon>
    </lineage>
</organism>
<evidence type="ECO:0000313" key="3">
    <source>
        <dbReference type="Proteomes" id="UP001235840"/>
    </source>
</evidence>
<dbReference type="Proteomes" id="UP001235840">
    <property type="component" value="Unassembled WGS sequence"/>
</dbReference>
<evidence type="ECO:0000313" key="2">
    <source>
        <dbReference type="EMBL" id="MDQ0165731.1"/>
    </source>
</evidence>
<feature type="transmembrane region" description="Helical" evidence="1">
    <location>
        <begin position="60"/>
        <end position="84"/>
    </location>
</feature>
<keyword evidence="1" id="KW-0812">Transmembrane</keyword>
<proteinExistence type="predicted"/>
<reference evidence="2 3" key="1">
    <citation type="submission" date="2023-07" db="EMBL/GenBank/DDBJ databases">
        <title>Genomic Encyclopedia of Type Strains, Phase IV (KMG-IV): sequencing the most valuable type-strain genomes for metagenomic binning, comparative biology and taxonomic classification.</title>
        <authorList>
            <person name="Goeker M."/>
        </authorList>
    </citation>
    <scope>NUCLEOTIDE SEQUENCE [LARGE SCALE GENOMIC DNA]</scope>
    <source>
        <strain evidence="2 3">DSM 12751</strain>
    </source>
</reference>
<sequence>MKHTEIRVEHLKFGSLVKWSIYVTLSAGIILGLLFSVLSLVGFEVEATLNGEQLTGVQQILFLLFVTPIMILLLGIFSSIILYLPMRLVLKIKKGISLKGLFVVEVSEKNENKAVEQESNLNT</sequence>
<keyword evidence="3" id="KW-1185">Reference proteome</keyword>
<keyword evidence="1" id="KW-1133">Transmembrane helix</keyword>
<protein>
    <submittedName>
        <fullName evidence="2">Uncharacterized protein</fullName>
    </submittedName>
</protein>